<feature type="domain" description="SLH" evidence="3">
    <location>
        <begin position="209"/>
        <end position="272"/>
    </location>
</feature>
<dbReference type="SUPFAM" id="SSF52058">
    <property type="entry name" value="L domain-like"/>
    <property type="match status" value="1"/>
</dbReference>
<dbReference type="PANTHER" id="PTHR43308:SF5">
    <property type="entry name" value="S-LAYER PROTEIN _ PEPTIDOGLYCAN ENDO-BETA-N-ACETYLGLUCOSAMINIDASE"/>
    <property type="match status" value="1"/>
</dbReference>
<keyword evidence="2" id="KW-0732">Signal</keyword>
<feature type="domain" description="SLH" evidence="3">
    <location>
        <begin position="335"/>
        <end position="392"/>
    </location>
</feature>
<feature type="signal peptide" evidence="2">
    <location>
        <begin position="1"/>
        <end position="32"/>
    </location>
</feature>
<dbReference type="EMBL" id="JAOQJU010000024">
    <property type="protein sequence ID" value="MCU6687665.1"/>
    <property type="molecule type" value="Genomic_DNA"/>
</dbReference>
<dbReference type="Gene3D" id="3.80.10.10">
    <property type="entry name" value="Ribonuclease Inhibitor"/>
    <property type="match status" value="1"/>
</dbReference>
<keyword evidence="5" id="KW-1185">Reference proteome</keyword>
<dbReference type="InterPro" id="IPR001119">
    <property type="entry name" value="SLH_dom"/>
</dbReference>
<evidence type="ECO:0000313" key="5">
    <source>
        <dbReference type="Proteomes" id="UP001652431"/>
    </source>
</evidence>
<accession>A0ABT2RQM8</accession>
<keyword evidence="1" id="KW-0677">Repeat</keyword>
<reference evidence="4 5" key="1">
    <citation type="journal article" date="2021" name="ISME Commun">
        <title>Automated analysis of genomic sequences facilitates high-throughput and comprehensive description of bacteria.</title>
        <authorList>
            <person name="Hitch T.C.A."/>
        </authorList>
    </citation>
    <scope>NUCLEOTIDE SEQUENCE [LARGE SCALE GENOMIC DNA]</scope>
    <source>
        <strain evidence="4 5">Sanger_03</strain>
    </source>
</reference>
<dbReference type="InterPro" id="IPR032675">
    <property type="entry name" value="LRR_dom_sf"/>
</dbReference>
<dbReference type="RefSeq" id="WP_262575770.1">
    <property type="nucleotide sequence ID" value="NZ_JAOQJU010000024.1"/>
</dbReference>
<evidence type="ECO:0000256" key="2">
    <source>
        <dbReference type="SAM" id="SignalP"/>
    </source>
</evidence>
<proteinExistence type="predicted"/>
<dbReference type="Pfam" id="PF00395">
    <property type="entry name" value="SLH"/>
    <property type="match status" value="3"/>
</dbReference>
<comment type="caution">
    <text evidence="4">The sequence shown here is derived from an EMBL/GenBank/DDBJ whole genome shotgun (WGS) entry which is preliminary data.</text>
</comment>
<dbReference type="InterPro" id="IPR051465">
    <property type="entry name" value="Cell_Envelope_Struct_Comp"/>
</dbReference>
<evidence type="ECO:0000259" key="3">
    <source>
        <dbReference type="PROSITE" id="PS51272"/>
    </source>
</evidence>
<feature type="chain" id="PRO_5046035294" evidence="2">
    <location>
        <begin position="33"/>
        <end position="392"/>
    </location>
</feature>
<feature type="domain" description="SLH" evidence="3">
    <location>
        <begin position="273"/>
        <end position="332"/>
    </location>
</feature>
<dbReference type="PANTHER" id="PTHR43308">
    <property type="entry name" value="OUTER MEMBRANE PROTEIN ALPHA-RELATED"/>
    <property type="match status" value="1"/>
</dbReference>
<gene>
    <name evidence="4" type="ORF">OCV99_14215</name>
</gene>
<evidence type="ECO:0000313" key="4">
    <source>
        <dbReference type="EMBL" id="MCU6687665.1"/>
    </source>
</evidence>
<name>A0ABT2RQM8_9FIRM</name>
<sequence>MLTKFEKRAMAYILALLMCASMVLVPGTAVFAKEEDSVDEVEILESADGYYYWEREDGTIGISGYEGNEKELVIPSTLDGHTVSWIIWGAFSGNETIEKVVIPDTVTAISYHAFSGCENLKEVTLPSGLKEIGSSAFLRCSSMSSILVPKTVEEIGANALGYLNIESIWNEEDDTWTYEGEKMPDFTILGYEGSAAQAYAKENDIAFAALAEYNDVNQGDWYYRYVNWAYANGLMKGYENGDFGPADNLTRGQFAIILHRYEGTPDVTEKSTFPDVADGLYYSDAIIWAKGTGVVGGYANGNFGPDDYMTREQLATMMYRYAKYKGYDTEKGTDLTAFPDAGNVTEFAETAMSWAVAKGLITGDNGNLNPQGTANRAVTATIMNRFVEAFGE</sequence>
<organism evidence="4 5">
    <name type="scientific">Dorea acetigenes</name>
    <dbReference type="NCBI Taxonomy" id="2981787"/>
    <lineage>
        <taxon>Bacteria</taxon>
        <taxon>Bacillati</taxon>
        <taxon>Bacillota</taxon>
        <taxon>Clostridia</taxon>
        <taxon>Lachnospirales</taxon>
        <taxon>Lachnospiraceae</taxon>
        <taxon>Dorea</taxon>
    </lineage>
</organism>
<dbReference type="InterPro" id="IPR026906">
    <property type="entry name" value="LRR_5"/>
</dbReference>
<protein>
    <submittedName>
        <fullName evidence="4">S-layer homology domain-containing protein</fullName>
    </submittedName>
</protein>
<evidence type="ECO:0000256" key="1">
    <source>
        <dbReference type="ARBA" id="ARBA00022737"/>
    </source>
</evidence>
<dbReference type="Proteomes" id="UP001652431">
    <property type="component" value="Unassembled WGS sequence"/>
</dbReference>
<dbReference type="PROSITE" id="PS51272">
    <property type="entry name" value="SLH"/>
    <property type="match status" value="3"/>
</dbReference>
<dbReference type="Pfam" id="PF13306">
    <property type="entry name" value="LRR_5"/>
    <property type="match status" value="1"/>
</dbReference>